<comment type="pathway">
    <text evidence="6">Metabolic intermediate biosynthesis; acetyl-CoA biosynthesis; acetyl-CoA from acetate: step 1/2.</text>
</comment>
<dbReference type="AlphaFoldDB" id="A0A3S9P0P5"/>
<gene>
    <name evidence="6" type="primary">ackA</name>
    <name evidence="8" type="ORF">EI427_05755</name>
</gene>
<comment type="subcellular location">
    <subcellularLocation>
        <location evidence="6">Cytoplasm</location>
    </subcellularLocation>
</comment>
<dbReference type="GO" id="GO:0005524">
    <property type="term" value="F:ATP binding"/>
    <property type="evidence" value="ECO:0007669"/>
    <property type="project" value="UniProtKB-KW"/>
</dbReference>
<keyword evidence="6" id="KW-0460">Magnesium</keyword>
<feature type="binding site" evidence="6">
    <location>
        <position position="91"/>
    </location>
    <ligand>
        <name>substrate</name>
    </ligand>
</feature>
<keyword evidence="6" id="KW-0479">Metal-binding</keyword>
<evidence type="ECO:0000256" key="7">
    <source>
        <dbReference type="RuleBase" id="RU003835"/>
    </source>
</evidence>
<evidence type="ECO:0000256" key="3">
    <source>
        <dbReference type="ARBA" id="ARBA00022741"/>
    </source>
</evidence>
<dbReference type="InterPro" id="IPR023865">
    <property type="entry name" value="Aliphatic_acid_kinase_CS"/>
</dbReference>
<dbReference type="Gene3D" id="3.30.420.40">
    <property type="match status" value="2"/>
</dbReference>
<feature type="site" description="Transition state stabilizer" evidence="6">
    <location>
        <position position="240"/>
    </location>
</feature>
<dbReference type="EMBL" id="CP034562">
    <property type="protein sequence ID" value="AZQ61755.1"/>
    <property type="molecule type" value="Genomic_DNA"/>
</dbReference>
<feature type="binding site" evidence="6">
    <location>
        <position position="14"/>
    </location>
    <ligand>
        <name>ATP</name>
        <dbReference type="ChEBI" id="CHEBI:30616"/>
    </ligand>
</feature>
<dbReference type="NCBIfam" id="TIGR00016">
    <property type="entry name" value="ackA"/>
    <property type="match status" value="1"/>
</dbReference>
<dbReference type="PANTHER" id="PTHR21060">
    <property type="entry name" value="ACETATE KINASE"/>
    <property type="match status" value="1"/>
</dbReference>
<dbReference type="PIRSF" id="PIRSF000722">
    <property type="entry name" value="Acetate_prop_kin"/>
    <property type="match status" value="1"/>
</dbReference>
<keyword evidence="2 6" id="KW-0808">Transferase</keyword>
<evidence type="ECO:0000256" key="4">
    <source>
        <dbReference type="ARBA" id="ARBA00022777"/>
    </source>
</evidence>
<dbReference type="OrthoDB" id="9802453at2"/>
<dbReference type="InterPro" id="IPR004372">
    <property type="entry name" value="Ac/propionate_kinase"/>
</dbReference>
<dbReference type="EC" id="2.7.2.1" evidence="6"/>
<organism evidence="8 9">
    <name type="scientific">Flammeovirga pectinis</name>
    <dbReference type="NCBI Taxonomy" id="2494373"/>
    <lineage>
        <taxon>Bacteria</taxon>
        <taxon>Pseudomonadati</taxon>
        <taxon>Bacteroidota</taxon>
        <taxon>Cytophagia</taxon>
        <taxon>Cytophagales</taxon>
        <taxon>Flammeovirgaceae</taxon>
        <taxon>Flammeovirga</taxon>
    </lineage>
</organism>
<feature type="site" description="Transition state stabilizer" evidence="6">
    <location>
        <position position="180"/>
    </location>
</feature>
<comment type="function">
    <text evidence="6">Catalyzes the formation of acetyl phosphate from acetate and ATP. Can also catalyze the reverse reaction.</text>
</comment>
<evidence type="ECO:0000256" key="2">
    <source>
        <dbReference type="ARBA" id="ARBA00022679"/>
    </source>
</evidence>
<evidence type="ECO:0000313" key="9">
    <source>
        <dbReference type="Proteomes" id="UP000267268"/>
    </source>
</evidence>
<dbReference type="GO" id="GO:0006083">
    <property type="term" value="P:acetate metabolic process"/>
    <property type="evidence" value="ECO:0007669"/>
    <property type="project" value="TreeGrafter"/>
</dbReference>
<dbReference type="PRINTS" id="PR00471">
    <property type="entry name" value="ACETATEKNASE"/>
</dbReference>
<dbReference type="PROSITE" id="PS01076">
    <property type="entry name" value="ACETATE_KINASE_2"/>
    <property type="match status" value="1"/>
</dbReference>
<evidence type="ECO:0000256" key="1">
    <source>
        <dbReference type="ARBA" id="ARBA00008748"/>
    </source>
</evidence>
<feature type="binding site" evidence="6">
    <location>
        <begin position="330"/>
        <end position="334"/>
    </location>
    <ligand>
        <name>ATP</name>
        <dbReference type="ChEBI" id="CHEBI:30616"/>
    </ligand>
</feature>
<evidence type="ECO:0000256" key="6">
    <source>
        <dbReference type="HAMAP-Rule" id="MF_00020"/>
    </source>
</evidence>
<dbReference type="GO" id="GO:0008776">
    <property type="term" value="F:acetate kinase activity"/>
    <property type="evidence" value="ECO:0007669"/>
    <property type="project" value="UniProtKB-UniRule"/>
</dbReference>
<keyword evidence="9" id="KW-1185">Reference proteome</keyword>
<dbReference type="UniPathway" id="UPA00340">
    <property type="reaction ID" value="UER00458"/>
</dbReference>
<sequence length="401" mass="43388">MKILILNSGSSSIKFQLIDMPSEKVIGKGLIEKIGLPDASITVKNSKDQKEVIRLNIPNHSKGIEFLLSVITDEKLNIINNLEELSAVGHRIVHGGQAFSKSVLVNDDVMHGIEACVELAPLHNPANIKGIQAIEAAIPNIPQVAVFDTAFHHTIPEDRAVYALPIEYYKKYGLRKYGFHGTSHQYITLRAKEIYGDDRTSKIITCHLGNGSSLAAILDGKSVETSMGFSPTDGLMMGTRCGAIDPSTIPFIADHEHLEISDLSDLINKKSGLLGISGVSSDYRDVASAAKKGNKDAELALNMFHYDVKKYIGTYMATLGGVDSIIFTGGIGENAKVARKIICSGLEAFGIEIDDAKNDAVMGIEADISTDSSKVRICVIPTDEEVMIARDTFSIVTEAKK</sequence>
<proteinExistence type="inferred from homology"/>
<dbReference type="SUPFAM" id="SSF53067">
    <property type="entry name" value="Actin-like ATPase domain"/>
    <property type="match status" value="2"/>
</dbReference>
<accession>A0A3S9P0P5</accession>
<dbReference type="KEGG" id="fll:EI427_05755"/>
<name>A0A3S9P0P5_9BACT</name>
<dbReference type="InterPro" id="IPR000890">
    <property type="entry name" value="Aliphatic_acid_kin_short-chain"/>
</dbReference>
<keyword evidence="3 6" id="KW-0547">Nucleotide-binding</keyword>
<dbReference type="GO" id="GO:0006085">
    <property type="term" value="P:acetyl-CoA biosynthetic process"/>
    <property type="evidence" value="ECO:0007669"/>
    <property type="project" value="UniProtKB-UniRule"/>
</dbReference>
<comment type="catalytic activity">
    <reaction evidence="6">
        <text>acetate + ATP = acetyl phosphate + ADP</text>
        <dbReference type="Rhea" id="RHEA:11352"/>
        <dbReference type="ChEBI" id="CHEBI:22191"/>
        <dbReference type="ChEBI" id="CHEBI:30089"/>
        <dbReference type="ChEBI" id="CHEBI:30616"/>
        <dbReference type="ChEBI" id="CHEBI:456216"/>
        <dbReference type="EC" id="2.7.2.1"/>
    </reaction>
</comment>
<dbReference type="RefSeq" id="WP_126612573.1">
    <property type="nucleotide sequence ID" value="NZ_CP034562.1"/>
</dbReference>
<dbReference type="GO" id="GO:0005737">
    <property type="term" value="C:cytoplasm"/>
    <property type="evidence" value="ECO:0007669"/>
    <property type="project" value="UniProtKB-SubCell"/>
</dbReference>
<comment type="similarity">
    <text evidence="1 6 7">Belongs to the acetokinase family.</text>
</comment>
<feature type="active site" description="Proton donor/acceptor" evidence="6">
    <location>
        <position position="148"/>
    </location>
</feature>
<feature type="binding site" evidence="6">
    <location>
        <position position="384"/>
    </location>
    <ligand>
        <name>Mg(2+)</name>
        <dbReference type="ChEBI" id="CHEBI:18420"/>
    </ligand>
</feature>
<dbReference type="PANTHER" id="PTHR21060:SF15">
    <property type="entry name" value="ACETATE KINASE-RELATED"/>
    <property type="match status" value="1"/>
</dbReference>
<comment type="cofactor">
    <cofactor evidence="6">
        <name>Mg(2+)</name>
        <dbReference type="ChEBI" id="CHEBI:18420"/>
    </cofactor>
    <cofactor evidence="6">
        <name>Mn(2+)</name>
        <dbReference type="ChEBI" id="CHEBI:29035"/>
    </cofactor>
    <text evidence="6">Mg(2+). Can also accept Mn(2+).</text>
</comment>
<keyword evidence="6" id="KW-0963">Cytoplasm</keyword>
<evidence type="ECO:0000256" key="5">
    <source>
        <dbReference type="ARBA" id="ARBA00022840"/>
    </source>
</evidence>
<feature type="binding site" evidence="6">
    <location>
        <begin position="207"/>
        <end position="211"/>
    </location>
    <ligand>
        <name>ATP</name>
        <dbReference type="ChEBI" id="CHEBI:30616"/>
    </ligand>
</feature>
<dbReference type="Proteomes" id="UP000267268">
    <property type="component" value="Chromosome 1"/>
</dbReference>
<keyword evidence="5 6" id="KW-0067">ATP-binding</keyword>
<feature type="binding site" evidence="6">
    <location>
        <begin position="282"/>
        <end position="284"/>
    </location>
    <ligand>
        <name>ATP</name>
        <dbReference type="ChEBI" id="CHEBI:30616"/>
    </ligand>
</feature>
<reference evidence="8 9" key="1">
    <citation type="submission" date="2018-12" db="EMBL/GenBank/DDBJ databases">
        <title>Flammeovirga pectinis sp. nov., isolated from the gut of the Korean scallop, Patinopecten yessoensis.</title>
        <authorList>
            <person name="Bae J.-W."/>
            <person name="Jeong Y.-S."/>
            <person name="Kang W."/>
        </authorList>
    </citation>
    <scope>NUCLEOTIDE SEQUENCE [LARGE SCALE GENOMIC DNA]</scope>
    <source>
        <strain evidence="8 9">L12M1</strain>
    </source>
</reference>
<evidence type="ECO:0000313" key="8">
    <source>
        <dbReference type="EMBL" id="AZQ61755.1"/>
    </source>
</evidence>
<dbReference type="HAMAP" id="MF_00020">
    <property type="entry name" value="Acetate_kinase"/>
    <property type="match status" value="1"/>
</dbReference>
<dbReference type="Pfam" id="PF00871">
    <property type="entry name" value="Acetate_kinase"/>
    <property type="match status" value="1"/>
</dbReference>
<dbReference type="PROSITE" id="PS01075">
    <property type="entry name" value="ACETATE_KINASE_1"/>
    <property type="match status" value="1"/>
</dbReference>
<comment type="subunit">
    <text evidence="6">Homodimer.</text>
</comment>
<dbReference type="InterPro" id="IPR043129">
    <property type="entry name" value="ATPase_NBD"/>
</dbReference>
<feature type="binding site" evidence="6">
    <location>
        <position position="7"/>
    </location>
    <ligand>
        <name>Mg(2+)</name>
        <dbReference type="ChEBI" id="CHEBI:18420"/>
    </ligand>
</feature>
<protein>
    <recommendedName>
        <fullName evidence="6">Acetate kinase</fullName>
        <ecNumber evidence="6">2.7.2.1</ecNumber>
    </recommendedName>
    <alternativeName>
        <fullName evidence="6">Acetokinase</fullName>
    </alternativeName>
</protein>
<dbReference type="GO" id="GO:0000287">
    <property type="term" value="F:magnesium ion binding"/>
    <property type="evidence" value="ECO:0007669"/>
    <property type="project" value="UniProtKB-UniRule"/>
</dbReference>
<keyword evidence="4 6" id="KW-0418">Kinase</keyword>
<dbReference type="CDD" id="cd24010">
    <property type="entry name" value="ASKHA_NBD_AcK_PK"/>
    <property type="match status" value="1"/>
</dbReference>